<organism evidence="2 3">
    <name type="scientific">Tetrapyrgos nigripes</name>
    <dbReference type="NCBI Taxonomy" id="182062"/>
    <lineage>
        <taxon>Eukaryota</taxon>
        <taxon>Fungi</taxon>
        <taxon>Dikarya</taxon>
        <taxon>Basidiomycota</taxon>
        <taxon>Agaricomycotina</taxon>
        <taxon>Agaricomycetes</taxon>
        <taxon>Agaricomycetidae</taxon>
        <taxon>Agaricales</taxon>
        <taxon>Marasmiineae</taxon>
        <taxon>Marasmiaceae</taxon>
        <taxon>Tetrapyrgos</taxon>
    </lineage>
</organism>
<dbReference type="PANTHER" id="PTHR19959">
    <property type="entry name" value="KINESIN LIGHT CHAIN"/>
    <property type="match status" value="1"/>
</dbReference>
<evidence type="ECO:0000313" key="3">
    <source>
        <dbReference type="Proteomes" id="UP000559256"/>
    </source>
</evidence>
<dbReference type="InterPro" id="IPR024983">
    <property type="entry name" value="CHAT_dom"/>
</dbReference>
<dbReference type="SUPFAM" id="SSF48452">
    <property type="entry name" value="TPR-like"/>
    <property type="match status" value="4"/>
</dbReference>
<sequence length="1273" mass="139746">MSESNIPLEDPMRIPATDTLADKALTQPTPNYHKNGAVEPEMAINMSLGSSNAETTEDSFVNHTPIDMDEWVELASLPLELFDEQVAQLHQRKVHKSNNSVMELLEHFKQSGDCAAIEDAVQLFGEAVDLTPDSHASKASWLNKLGNAFESRFQRLGELGDIENAIGFMQQAVDLIPDDHADKASWLSNLGNAFESRFQWLGELGDIEKATGFNQQAVDLTPDGHADKASWLNNLGTVFQTQFEHLGEVGDIEKAIGFNQQAVNLTPDGHASRPSRLNNLGTAFWSRFEHLGELGDMEKAIGFNQQAVDLTPDDHANKASLLLNLGNAFQSRFKCLGEQGDIEKAIGFNQQAVNLIPDGHADKASWLTNLGNAFQRRFECLGELGDIEKAIGFNQQAVDLTPDGHADKASWLNNLGAAFQTRFEHLGKLGDMEKAISFNQQAVKLTPDGHASRPSQLNNLGIAFQIQFDHLGGLGDMENAIGFMQQAVDLTPDGHANKASRLSNLGNAFQSRFQHLRELGDIENAIGFMCQAVDLTPDSHADKAFLLSNLGTAFQRRFEHLGELGDIKKAIGFKQQAVDLTPDGHASKASQLNNLGIAFQTQFEHLGELGDMEKAIGFNQQAVDLTPDGHAEKASWLNNLGTAFQTLFEHLGELGDIEKAIGFKQQAVDLTPDGHADKASWLSNLGNSLEHRFEHLGQLGDIMKASAVFQQATKNTSSPPSIRFKSACNWATLCLAHQGSSSALDAYKVVLEIIPQLVWLGQTVHQRYKELPKIGRTINAAVATAISVGNLTQAFEWLEEGRGIVWGQILQLQSPLDDLHDQYPLLAKDLERASRALQNAGTSTRSNIVDNPNTHAALTGGQEAQQHTRWAAEYEELLAKVRKLDGFDSFLKPKKLSALTPAAANGPIIIINVDQSRCDALVLSSSSDIIHVPLPNFSSEQAKEMYSAMNSSLQDSRVRVDCNDERYSQPHPVAVQHRNHLKLILARLWSTVVQRILSEIEDVLQYSAEGGLPHITWCATGALAFLPLHAAGIYCSQDASDNIKLSDFAVSSYTTTLSAMLSSGCNQPQKDWKEKPKILIISQPASLPWTEEEARIIQTYTSPEQSQHLTRDKAIVDTVKSEMSKYEIIHLACHGIQDPNPLDSAFVLYDGRLKLHDLMGLSLESAELAFLSACQTAAGDENLPEEAVHLAAGMLAVGYPSVIATMWSIRDKDAPIVADKFYESLLGRRDSEMATQNPRQSAAYALHAAVEHLRKEVGETAFVKWVPFIHYGV</sequence>
<protein>
    <recommendedName>
        <fullName evidence="1">CHAT domain-containing protein</fullName>
    </recommendedName>
</protein>
<comment type="caution">
    <text evidence="2">The sequence shown here is derived from an EMBL/GenBank/DDBJ whole genome shotgun (WGS) entry which is preliminary data.</text>
</comment>
<dbReference type="OrthoDB" id="9991317at2759"/>
<reference evidence="2 3" key="1">
    <citation type="journal article" date="2020" name="ISME J.">
        <title>Uncovering the hidden diversity of litter-decomposition mechanisms in mushroom-forming fungi.</title>
        <authorList>
            <person name="Floudas D."/>
            <person name="Bentzer J."/>
            <person name="Ahren D."/>
            <person name="Johansson T."/>
            <person name="Persson P."/>
            <person name="Tunlid A."/>
        </authorList>
    </citation>
    <scope>NUCLEOTIDE SEQUENCE [LARGE SCALE GENOMIC DNA]</scope>
    <source>
        <strain evidence="2 3">CBS 291.85</strain>
    </source>
</reference>
<evidence type="ECO:0000313" key="2">
    <source>
        <dbReference type="EMBL" id="KAF5328027.1"/>
    </source>
</evidence>
<feature type="domain" description="CHAT" evidence="1">
    <location>
        <begin position="985"/>
        <end position="1272"/>
    </location>
</feature>
<dbReference type="PANTHER" id="PTHR19959:SF119">
    <property type="entry name" value="FUNGAL LIPASE-LIKE DOMAIN-CONTAINING PROTEIN"/>
    <property type="match status" value="1"/>
</dbReference>
<dbReference type="Proteomes" id="UP000559256">
    <property type="component" value="Unassembled WGS sequence"/>
</dbReference>
<gene>
    <name evidence="2" type="ORF">D9758_018771</name>
</gene>
<accession>A0A8H5BTF0</accession>
<dbReference type="InterPro" id="IPR011990">
    <property type="entry name" value="TPR-like_helical_dom_sf"/>
</dbReference>
<dbReference type="Gene3D" id="1.25.40.10">
    <property type="entry name" value="Tetratricopeptide repeat domain"/>
    <property type="match status" value="5"/>
</dbReference>
<keyword evidence="3" id="KW-1185">Reference proteome</keyword>
<name>A0A8H5BTF0_9AGAR</name>
<dbReference type="AlphaFoldDB" id="A0A8H5BTF0"/>
<proteinExistence type="predicted"/>
<dbReference type="Pfam" id="PF12770">
    <property type="entry name" value="CHAT"/>
    <property type="match status" value="1"/>
</dbReference>
<dbReference type="EMBL" id="JAACJM010000372">
    <property type="protein sequence ID" value="KAF5328027.1"/>
    <property type="molecule type" value="Genomic_DNA"/>
</dbReference>
<evidence type="ECO:0000259" key="1">
    <source>
        <dbReference type="Pfam" id="PF12770"/>
    </source>
</evidence>